<dbReference type="InterPro" id="IPR011098">
    <property type="entry name" value="G5_dom"/>
</dbReference>
<dbReference type="InterPro" id="IPR051933">
    <property type="entry name" value="Resuscitation_pf_RpfB"/>
</dbReference>
<dbReference type="GO" id="GO:0004553">
    <property type="term" value="F:hydrolase activity, hydrolyzing O-glycosyl compounds"/>
    <property type="evidence" value="ECO:0007669"/>
    <property type="project" value="InterPro"/>
</dbReference>
<evidence type="ECO:0000313" key="3">
    <source>
        <dbReference type="EMBL" id="SDZ00421.1"/>
    </source>
</evidence>
<dbReference type="EMBL" id="FNPV01000006">
    <property type="protein sequence ID" value="SDZ00421.1"/>
    <property type="molecule type" value="Genomic_DNA"/>
</dbReference>
<dbReference type="Pfam" id="PF03990">
    <property type="entry name" value="DUF348"/>
    <property type="match status" value="2"/>
</dbReference>
<reference evidence="3 4" key="1">
    <citation type="submission" date="2016-10" db="EMBL/GenBank/DDBJ databases">
        <authorList>
            <person name="de Groot N.N."/>
        </authorList>
    </citation>
    <scope>NUCLEOTIDE SEQUENCE [LARGE SCALE GENOMIC DNA]</scope>
    <source>
        <strain evidence="3 4">APO</strain>
    </source>
</reference>
<dbReference type="GO" id="GO:0019867">
    <property type="term" value="C:outer membrane"/>
    <property type="evidence" value="ECO:0007669"/>
    <property type="project" value="InterPro"/>
</dbReference>
<dbReference type="PANTHER" id="PTHR39160:SF4">
    <property type="entry name" value="RESUSCITATION-PROMOTING FACTOR RPFB"/>
    <property type="match status" value="1"/>
</dbReference>
<dbReference type="OrthoDB" id="9798935at2"/>
<name>A0A1H3PH90_9FIRM</name>
<dbReference type="PROSITE" id="PS51109">
    <property type="entry name" value="G5"/>
    <property type="match status" value="1"/>
</dbReference>
<dbReference type="AlphaFoldDB" id="A0A1H3PH90"/>
<feature type="domain" description="G5" evidence="2">
    <location>
        <begin position="137"/>
        <end position="217"/>
    </location>
</feature>
<keyword evidence="4" id="KW-1185">Reference proteome</keyword>
<dbReference type="Gene3D" id="2.20.230.10">
    <property type="entry name" value="Resuscitation-promoting factor rpfb"/>
    <property type="match status" value="1"/>
</dbReference>
<dbReference type="RefSeq" id="WP_093314008.1">
    <property type="nucleotide sequence ID" value="NZ_FNPV01000006.1"/>
</dbReference>
<dbReference type="SMART" id="SM01208">
    <property type="entry name" value="G5"/>
    <property type="match status" value="1"/>
</dbReference>
<dbReference type="STRING" id="159292.SAMN05192546_106206"/>
<protein>
    <recommendedName>
        <fullName evidence="2">G5 domain-containing protein</fullName>
    </recommendedName>
</protein>
<dbReference type="Proteomes" id="UP000199230">
    <property type="component" value="Unassembled WGS sequence"/>
</dbReference>
<evidence type="ECO:0000313" key="4">
    <source>
        <dbReference type="Proteomes" id="UP000199230"/>
    </source>
</evidence>
<dbReference type="CDD" id="cd22786">
    <property type="entry name" value="DPBB_YuiC-like"/>
    <property type="match status" value="1"/>
</dbReference>
<sequence>MKELKWMLIPLLITMMVTTAFVHPDKREVTIKAGEQTLVVESRKHTVEEVLAEANIQISSQKQVSPALEEKTTNGMTIKVKDVFPVTLEVDGEKHRIYTAEPHVKALLDQVEVVLEKDDRIHPAPMNRLKPEMEIRITRVNTEPDNDVEEVPYQTITKYTADLEPGETRVVQEGSPGRQILQKTLVYHDGTLSGFTVDERHVLEEAQDKIIEKGKENVLITDSGELLHYKKVYTMEATAYDAGYHSTGKHPGHPQYGITRSGTRVRPGVVAVDPNVIPLGTKLYVESVNGGSNYGISSAEDTGGAIKGKRIDLYYESRSEALRFGRQPVKVYVLE</sequence>
<dbReference type="GO" id="GO:0009254">
    <property type="term" value="P:peptidoglycan turnover"/>
    <property type="evidence" value="ECO:0007669"/>
    <property type="project" value="InterPro"/>
</dbReference>
<gene>
    <name evidence="3" type="ORF">SAMN05192546_106206</name>
</gene>
<dbReference type="PANTHER" id="PTHR39160">
    <property type="entry name" value="CELL WALL-BINDING PROTEIN YOCH"/>
    <property type="match status" value="1"/>
</dbReference>
<evidence type="ECO:0000259" key="2">
    <source>
        <dbReference type="PROSITE" id="PS51109"/>
    </source>
</evidence>
<accession>A0A1H3PH90</accession>
<dbReference type="Pfam" id="PF07501">
    <property type="entry name" value="G5"/>
    <property type="match status" value="1"/>
</dbReference>
<proteinExistence type="predicted"/>
<dbReference type="Pfam" id="PF06725">
    <property type="entry name" value="3D"/>
    <property type="match status" value="1"/>
</dbReference>
<dbReference type="Gene3D" id="2.40.40.10">
    <property type="entry name" value="RlpA-like domain"/>
    <property type="match status" value="1"/>
</dbReference>
<dbReference type="SUPFAM" id="SSF50685">
    <property type="entry name" value="Barwin-like endoglucanases"/>
    <property type="match status" value="1"/>
</dbReference>
<dbReference type="InterPro" id="IPR010611">
    <property type="entry name" value="3D_dom"/>
</dbReference>
<evidence type="ECO:0000256" key="1">
    <source>
        <dbReference type="ARBA" id="ARBA00022729"/>
    </source>
</evidence>
<dbReference type="InterPro" id="IPR036908">
    <property type="entry name" value="RlpA-like_sf"/>
</dbReference>
<keyword evidence="1" id="KW-0732">Signal</keyword>
<organism evidence="3 4">
    <name type="scientific">Tindallia californiensis</name>
    <dbReference type="NCBI Taxonomy" id="159292"/>
    <lineage>
        <taxon>Bacteria</taxon>
        <taxon>Bacillati</taxon>
        <taxon>Bacillota</taxon>
        <taxon>Clostridia</taxon>
        <taxon>Peptostreptococcales</taxon>
        <taxon>Tindalliaceae</taxon>
        <taxon>Tindallia</taxon>
    </lineage>
</organism>
<dbReference type="InterPro" id="IPR007137">
    <property type="entry name" value="DUF348"/>
</dbReference>